<reference evidence="1" key="1">
    <citation type="submission" date="2020-06" db="EMBL/GenBank/DDBJ databases">
        <authorList>
            <consortium name="Plant Systems Biology data submission"/>
        </authorList>
    </citation>
    <scope>NUCLEOTIDE SEQUENCE</scope>
    <source>
        <strain evidence="1">D6</strain>
    </source>
</reference>
<dbReference type="Proteomes" id="UP001153069">
    <property type="component" value="Unassembled WGS sequence"/>
</dbReference>
<organism evidence="1 2">
    <name type="scientific">Seminavis robusta</name>
    <dbReference type="NCBI Taxonomy" id="568900"/>
    <lineage>
        <taxon>Eukaryota</taxon>
        <taxon>Sar</taxon>
        <taxon>Stramenopiles</taxon>
        <taxon>Ochrophyta</taxon>
        <taxon>Bacillariophyta</taxon>
        <taxon>Bacillariophyceae</taxon>
        <taxon>Bacillariophycidae</taxon>
        <taxon>Naviculales</taxon>
        <taxon>Naviculaceae</taxon>
        <taxon>Seminavis</taxon>
    </lineage>
</organism>
<protein>
    <submittedName>
        <fullName evidence="1">Uncharacterized protein</fullName>
    </submittedName>
</protein>
<gene>
    <name evidence="1" type="ORF">SEMRO_1493_G277310.1</name>
</gene>
<evidence type="ECO:0000313" key="2">
    <source>
        <dbReference type="Proteomes" id="UP001153069"/>
    </source>
</evidence>
<dbReference type="AlphaFoldDB" id="A0A9N8HSU9"/>
<evidence type="ECO:0000313" key="1">
    <source>
        <dbReference type="EMBL" id="CAB9524097.1"/>
    </source>
</evidence>
<accession>A0A9N8HSU9</accession>
<proteinExistence type="predicted"/>
<comment type="caution">
    <text evidence="1">The sequence shown here is derived from an EMBL/GenBank/DDBJ whole genome shotgun (WGS) entry which is preliminary data.</text>
</comment>
<dbReference type="EMBL" id="CAICTM010001491">
    <property type="protein sequence ID" value="CAB9524097.1"/>
    <property type="molecule type" value="Genomic_DNA"/>
</dbReference>
<sequence>MVVGRDIFNTGSQVDPSEKITEPAKIMDLAAGLHTNKLVFDNEHNNYFDTLQFGYILAIPIFKSLELLGDWKYQEPYEMLVVCDRHQAYQRLAIINIKGHIKDVTESDVGHATDLLHMTTRMLAESFNHW</sequence>
<keyword evidence="2" id="KW-1185">Reference proteome</keyword>
<name>A0A9N8HSU9_9STRA</name>